<evidence type="ECO:0000256" key="2">
    <source>
        <dbReference type="ARBA" id="ARBA00022741"/>
    </source>
</evidence>
<evidence type="ECO:0000256" key="1">
    <source>
        <dbReference type="ARBA" id="ARBA00022598"/>
    </source>
</evidence>
<evidence type="ECO:0000313" key="5">
    <source>
        <dbReference type="EMBL" id="EKC77536.1"/>
    </source>
</evidence>
<evidence type="ECO:0000256" key="3">
    <source>
        <dbReference type="ARBA" id="ARBA00022840"/>
    </source>
</evidence>
<evidence type="ECO:0000256" key="4">
    <source>
        <dbReference type="SAM" id="MobiDB-lite"/>
    </source>
</evidence>
<proteinExistence type="predicted"/>
<dbReference type="PANTHER" id="PTHR43024">
    <property type="entry name" value="UDP-N-ACETYLMURAMOYL-TRIPEPTIDE--D-ALANYL-D-ALANINE LIGASE"/>
    <property type="match status" value="1"/>
</dbReference>
<gene>
    <name evidence="5" type="ORF">LEA_04132</name>
</gene>
<organism evidence="5">
    <name type="scientific">human gut metagenome</name>
    <dbReference type="NCBI Taxonomy" id="408170"/>
    <lineage>
        <taxon>unclassified sequences</taxon>
        <taxon>metagenomes</taxon>
        <taxon>organismal metagenomes</taxon>
    </lineage>
</organism>
<feature type="compositionally biased region" description="Basic residues" evidence="4">
    <location>
        <begin position="220"/>
        <end position="230"/>
    </location>
</feature>
<dbReference type="InterPro" id="IPR051046">
    <property type="entry name" value="MurCDEF_CellWall_CoF430Synth"/>
</dbReference>
<accession>K1V166</accession>
<keyword evidence="3" id="KW-0067">ATP-binding</keyword>
<sequence length="230" mass="25442">MTLARSASKIVYHSYYEPLGRLIASHFAERKLYDAAAYPRIPESVIGNEASRRNAQIVEAFCAAMEFPAPSFASAPEVAMRLEVKEGINDSVLINDAYNLDLNSLALALDYLHNVALSRRRTLILSDIAQSGLSDDELYSRVAGMVSRAGIDTFIGIGPRLKRYAALFACDREFYASTDECIARIGRGAVGWPRRAAEGRPRLPFREDRPCAGTQEPHHRAGGRSRCHDP</sequence>
<dbReference type="SUPFAM" id="SSF53244">
    <property type="entry name" value="MurD-like peptide ligases, peptide-binding domain"/>
    <property type="match status" value="1"/>
</dbReference>
<dbReference type="AlphaFoldDB" id="K1V166"/>
<reference evidence="5" key="1">
    <citation type="journal article" date="2013" name="Environ. Microbiol.">
        <title>Microbiota from the distal guts of lean and obese adolescents exhibit partial functional redundancy besides clear differences in community structure.</title>
        <authorList>
            <person name="Ferrer M."/>
            <person name="Ruiz A."/>
            <person name="Lanza F."/>
            <person name="Haange S.B."/>
            <person name="Oberbach A."/>
            <person name="Till H."/>
            <person name="Bargiela R."/>
            <person name="Campoy C."/>
            <person name="Segura M.T."/>
            <person name="Richter M."/>
            <person name="von Bergen M."/>
            <person name="Seifert J."/>
            <person name="Suarez A."/>
        </authorList>
    </citation>
    <scope>NUCLEOTIDE SEQUENCE</scope>
</reference>
<comment type="caution">
    <text evidence="5">The sequence shown here is derived from an EMBL/GenBank/DDBJ whole genome shotgun (WGS) entry which is preliminary data.</text>
</comment>
<protein>
    <recommendedName>
        <fullName evidence="6">Mur ligase C-terminal domain-containing protein</fullName>
    </recommendedName>
</protein>
<dbReference type="EMBL" id="AJWY01002724">
    <property type="protein sequence ID" value="EKC77536.1"/>
    <property type="molecule type" value="Genomic_DNA"/>
</dbReference>
<feature type="region of interest" description="Disordered" evidence="4">
    <location>
        <begin position="203"/>
        <end position="230"/>
    </location>
</feature>
<keyword evidence="2" id="KW-0547">Nucleotide-binding</keyword>
<dbReference type="PANTHER" id="PTHR43024:SF1">
    <property type="entry name" value="UDP-N-ACETYLMURAMOYL-TRIPEPTIDE--D-ALANYL-D-ALANINE LIGASE"/>
    <property type="match status" value="1"/>
</dbReference>
<evidence type="ECO:0008006" key="6">
    <source>
        <dbReference type="Google" id="ProtNLM"/>
    </source>
</evidence>
<name>K1V166_9ZZZZ</name>
<dbReference type="InterPro" id="IPR036615">
    <property type="entry name" value="Mur_ligase_C_dom_sf"/>
</dbReference>
<keyword evidence="1" id="KW-0436">Ligase</keyword>
<dbReference type="GO" id="GO:0005524">
    <property type="term" value="F:ATP binding"/>
    <property type="evidence" value="ECO:0007669"/>
    <property type="project" value="UniProtKB-KW"/>
</dbReference>
<dbReference type="GO" id="GO:0016881">
    <property type="term" value="F:acid-amino acid ligase activity"/>
    <property type="evidence" value="ECO:0007669"/>
    <property type="project" value="InterPro"/>
</dbReference>
<dbReference type="Gene3D" id="3.90.190.20">
    <property type="entry name" value="Mur ligase, C-terminal domain"/>
    <property type="match status" value="1"/>
</dbReference>